<protein>
    <submittedName>
        <fullName evidence="2">Uncharacterized protein</fullName>
    </submittedName>
</protein>
<evidence type="ECO:0000313" key="2">
    <source>
        <dbReference type="EMBL" id="KKL98255.1"/>
    </source>
</evidence>
<reference evidence="2" key="1">
    <citation type="journal article" date="2015" name="Nature">
        <title>Complex archaea that bridge the gap between prokaryotes and eukaryotes.</title>
        <authorList>
            <person name="Spang A."/>
            <person name="Saw J.H."/>
            <person name="Jorgensen S.L."/>
            <person name="Zaremba-Niedzwiedzka K."/>
            <person name="Martijn J."/>
            <person name="Lind A.E."/>
            <person name="van Eijk R."/>
            <person name="Schleper C."/>
            <person name="Guy L."/>
            <person name="Ettema T.J."/>
        </authorList>
    </citation>
    <scope>NUCLEOTIDE SEQUENCE</scope>
</reference>
<organism evidence="2">
    <name type="scientific">marine sediment metagenome</name>
    <dbReference type="NCBI Taxonomy" id="412755"/>
    <lineage>
        <taxon>unclassified sequences</taxon>
        <taxon>metagenomes</taxon>
        <taxon>ecological metagenomes</taxon>
    </lineage>
</organism>
<dbReference type="EMBL" id="LAZR01017965">
    <property type="protein sequence ID" value="KKL98255.1"/>
    <property type="molecule type" value="Genomic_DNA"/>
</dbReference>
<comment type="caution">
    <text evidence="2">The sequence shown here is derived from an EMBL/GenBank/DDBJ whole genome shotgun (WGS) entry which is preliminary data.</text>
</comment>
<evidence type="ECO:0000256" key="1">
    <source>
        <dbReference type="SAM" id="Phobius"/>
    </source>
</evidence>
<name>A0A0F9IX54_9ZZZZ</name>
<keyword evidence="1" id="KW-0812">Transmembrane</keyword>
<dbReference type="AlphaFoldDB" id="A0A0F9IX54"/>
<dbReference type="Gene3D" id="2.60.120.1110">
    <property type="match status" value="1"/>
</dbReference>
<sequence length="130" mass="14029">MPMYDEKYELEDDTAFTTDAYSTTEVNFGVTNPNVGRAGKFGMHVVVTTLFAGAASGIIFWVMHGAATAPTTKSVGRFMPVADLVAGFHFYVPGPHTLLQYCRAWYDLVSEAATAGKVTVWLGPNEDGAL</sequence>
<feature type="transmembrane region" description="Helical" evidence="1">
    <location>
        <begin position="41"/>
        <end position="63"/>
    </location>
</feature>
<keyword evidence="1" id="KW-0472">Membrane</keyword>
<dbReference type="Pfam" id="PF21190">
    <property type="entry name" value="Bbp16"/>
    <property type="match status" value="1"/>
</dbReference>
<proteinExistence type="predicted"/>
<dbReference type="InterPro" id="IPR048922">
    <property type="entry name" value="Bbp16"/>
</dbReference>
<gene>
    <name evidence="2" type="ORF">LCGC14_1826250</name>
</gene>
<accession>A0A0F9IX54</accession>
<keyword evidence="1" id="KW-1133">Transmembrane helix</keyword>